<sequence length="44" mass="5161">MTYNKRICVFLWLVKGGISVVLEMLGHVKLALKCVTERERIERK</sequence>
<organism evidence="1">
    <name type="scientific">Anguilla anguilla</name>
    <name type="common">European freshwater eel</name>
    <name type="synonym">Muraena anguilla</name>
    <dbReference type="NCBI Taxonomy" id="7936"/>
    <lineage>
        <taxon>Eukaryota</taxon>
        <taxon>Metazoa</taxon>
        <taxon>Chordata</taxon>
        <taxon>Craniata</taxon>
        <taxon>Vertebrata</taxon>
        <taxon>Euteleostomi</taxon>
        <taxon>Actinopterygii</taxon>
        <taxon>Neopterygii</taxon>
        <taxon>Teleostei</taxon>
        <taxon>Anguilliformes</taxon>
        <taxon>Anguillidae</taxon>
        <taxon>Anguilla</taxon>
    </lineage>
</organism>
<dbReference type="EMBL" id="GBXM01028245">
    <property type="protein sequence ID" value="JAH80332.1"/>
    <property type="molecule type" value="Transcribed_RNA"/>
</dbReference>
<reference evidence="1" key="2">
    <citation type="journal article" date="2015" name="Fish Shellfish Immunol.">
        <title>Early steps in the European eel (Anguilla anguilla)-Vibrio vulnificus interaction in the gills: Role of the RtxA13 toxin.</title>
        <authorList>
            <person name="Callol A."/>
            <person name="Pajuelo D."/>
            <person name="Ebbesson L."/>
            <person name="Teles M."/>
            <person name="MacKenzie S."/>
            <person name="Amaro C."/>
        </authorList>
    </citation>
    <scope>NUCLEOTIDE SEQUENCE</scope>
</reference>
<proteinExistence type="predicted"/>
<accession>A0A0E9VQI6</accession>
<dbReference type="AlphaFoldDB" id="A0A0E9VQI6"/>
<name>A0A0E9VQI6_ANGAN</name>
<protein>
    <submittedName>
        <fullName evidence="1">Uncharacterized protein</fullName>
    </submittedName>
</protein>
<reference evidence="1" key="1">
    <citation type="submission" date="2014-11" db="EMBL/GenBank/DDBJ databases">
        <authorList>
            <person name="Amaro Gonzalez C."/>
        </authorList>
    </citation>
    <scope>NUCLEOTIDE SEQUENCE</scope>
</reference>
<evidence type="ECO:0000313" key="1">
    <source>
        <dbReference type="EMBL" id="JAH80332.1"/>
    </source>
</evidence>